<feature type="compositionally biased region" description="Low complexity" evidence="1">
    <location>
        <begin position="43"/>
        <end position="58"/>
    </location>
</feature>
<organism evidence="2 3">
    <name type="scientific">Armillaria luteobubalina</name>
    <dbReference type="NCBI Taxonomy" id="153913"/>
    <lineage>
        <taxon>Eukaryota</taxon>
        <taxon>Fungi</taxon>
        <taxon>Dikarya</taxon>
        <taxon>Basidiomycota</taxon>
        <taxon>Agaricomycotina</taxon>
        <taxon>Agaricomycetes</taxon>
        <taxon>Agaricomycetidae</taxon>
        <taxon>Agaricales</taxon>
        <taxon>Marasmiineae</taxon>
        <taxon>Physalacriaceae</taxon>
        <taxon>Armillaria</taxon>
    </lineage>
</organism>
<gene>
    <name evidence="2" type="ORF">EDD18DRAFT_1364889</name>
</gene>
<sequence length="219" mass="24623">MFSGDPSHPKKFDAMHHFMRIFHTYCNPFNFPTVSSPPPPAIPLISASPSPSVPPSTSGAPVHNQRSKTRASGPLDKGSLQRSKTKNLQLMRDKFADLCGRYAPLTIPAWLKLDAFRAEHDATAERRTTMSKWDMLSPDPGLFVYASATQQSIYFHQWEHFQDALIYCVASSTSNAMPVRPQVWRELLAMPFKKEHTKTTKAHDTMLDMMGTAASDIWT</sequence>
<dbReference type="EMBL" id="JAUEPU010000099">
    <property type="protein sequence ID" value="KAK0478072.1"/>
    <property type="molecule type" value="Genomic_DNA"/>
</dbReference>
<evidence type="ECO:0000313" key="2">
    <source>
        <dbReference type="EMBL" id="KAK0478072.1"/>
    </source>
</evidence>
<reference evidence="2" key="1">
    <citation type="submission" date="2023-06" db="EMBL/GenBank/DDBJ databases">
        <authorList>
            <consortium name="Lawrence Berkeley National Laboratory"/>
            <person name="Ahrendt S."/>
            <person name="Sahu N."/>
            <person name="Indic B."/>
            <person name="Wong-Bajracharya J."/>
            <person name="Merenyi Z."/>
            <person name="Ke H.-M."/>
            <person name="Monk M."/>
            <person name="Kocsube S."/>
            <person name="Drula E."/>
            <person name="Lipzen A."/>
            <person name="Balint B."/>
            <person name="Henrissat B."/>
            <person name="Andreopoulos B."/>
            <person name="Martin F.M."/>
            <person name="Harder C.B."/>
            <person name="Rigling D."/>
            <person name="Ford K.L."/>
            <person name="Foster G.D."/>
            <person name="Pangilinan J."/>
            <person name="Papanicolaou A."/>
            <person name="Barry K."/>
            <person name="LaButti K."/>
            <person name="Viragh M."/>
            <person name="Koriabine M."/>
            <person name="Yan M."/>
            <person name="Riley R."/>
            <person name="Champramary S."/>
            <person name="Plett K.L."/>
            <person name="Tsai I.J."/>
            <person name="Slot J."/>
            <person name="Sipos G."/>
            <person name="Plett J."/>
            <person name="Nagy L.G."/>
            <person name="Grigoriev I.V."/>
        </authorList>
    </citation>
    <scope>NUCLEOTIDE SEQUENCE</scope>
    <source>
        <strain evidence="2">HWK02</strain>
    </source>
</reference>
<keyword evidence="3" id="KW-1185">Reference proteome</keyword>
<proteinExistence type="predicted"/>
<evidence type="ECO:0000313" key="3">
    <source>
        <dbReference type="Proteomes" id="UP001175228"/>
    </source>
</evidence>
<accession>A0AA39P5Q8</accession>
<feature type="region of interest" description="Disordered" evidence="1">
    <location>
        <begin position="42"/>
        <end position="83"/>
    </location>
</feature>
<name>A0AA39P5Q8_9AGAR</name>
<protein>
    <submittedName>
        <fullName evidence="2">Uncharacterized protein</fullName>
    </submittedName>
</protein>
<dbReference type="Proteomes" id="UP001175228">
    <property type="component" value="Unassembled WGS sequence"/>
</dbReference>
<dbReference type="AlphaFoldDB" id="A0AA39P5Q8"/>
<comment type="caution">
    <text evidence="2">The sequence shown here is derived from an EMBL/GenBank/DDBJ whole genome shotgun (WGS) entry which is preliminary data.</text>
</comment>
<evidence type="ECO:0000256" key="1">
    <source>
        <dbReference type="SAM" id="MobiDB-lite"/>
    </source>
</evidence>